<reference evidence="1 2" key="1">
    <citation type="journal article" date="2010" name="J. Bacteriol.">
        <title>Genome sequence of the oligotrophic marine Gammaproteobacterium HTCC2143, isolated from the Oregon Coast.</title>
        <authorList>
            <person name="Oh H.M."/>
            <person name="Kang I."/>
            <person name="Ferriera S."/>
            <person name="Giovannoni S.J."/>
            <person name="Cho J.C."/>
        </authorList>
    </citation>
    <scope>NUCLEOTIDE SEQUENCE [LARGE SCALE GENOMIC DNA]</scope>
    <source>
        <strain evidence="1 2">HTCC2143</strain>
    </source>
</reference>
<dbReference type="EMBL" id="AAVT01000002">
    <property type="protein sequence ID" value="EAW31657.1"/>
    <property type="molecule type" value="Genomic_DNA"/>
</dbReference>
<evidence type="ECO:0000313" key="2">
    <source>
        <dbReference type="Proteomes" id="UP000004931"/>
    </source>
</evidence>
<accession>A0YAS7</accession>
<dbReference type="Proteomes" id="UP000004931">
    <property type="component" value="Unassembled WGS sequence"/>
</dbReference>
<protein>
    <submittedName>
        <fullName evidence="1">Uncharacterized protein</fullName>
    </submittedName>
</protein>
<organism evidence="1 2">
    <name type="scientific">marine gamma proteobacterium HTCC2143</name>
    <dbReference type="NCBI Taxonomy" id="247633"/>
    <lineage>
        <taxon>Bacteria</taxon>
        <taxon>Pseudomonadati</taxon>
        <taxon>Pseudomonadota</taxon>
        <taxon>Gammaproteobacteria</taxon>
        <taxon>Cellvibrionales</taxon>
        <taxon>Spongiibacteraceae</taxon>
        <taxon>BD1-7 clade</taxon>
    </lineage>
</organism>
<evidence type="ECO:0000313" key="1">
    <source>
        <dbReference type="EMBL" id="EAW31657.1"/>
    </source>
</evidence>
<gene>
    <name evidence="1" type="ORF">GP2143_04385</name>
</gene>
<dbReference type="AlphaFoldDB" id="A0YAS7"/>
<keyword evidence="2" id="KW-1185">Reference proteome</keyword>
<proteinExistence type="predicted"/>
<sequence length="71" mass="8083">MIKYANYENFTLTIDDYRLASATVTTVDGIIRAMERHSETTLSAVLSSIESSEDIARLQEHIVQYRPYNAV</sequence>
<name>A0YAS7_9GAMM</name>
<comment type="caution">
    <text evidence="1">The sequence shown here is derived from an EMBL/GenBank/DDBJ whole genome shotgun (WGS) entry which is preliminary data.</text>
</comment>